<dbReference type="EMBL" id="QFNK01000154">
    <property type="protein sequence ID" value="PZO85100.1"/>
    <property type="molecule type" value="Genomic_DNA"/>
</dbReference>
<dbReference type="GO" id="GO:0003723">
    <property type="term" value="F:RNA binding"/>
    <property type="evidence" value="ECO:0007669"/>
    <property type="project" value="InterPro"/>
</dbReference>
<dbReference type="InterPro" id="IPR001537">
    <property type="entry name" value="SpoU_MeTrfase"/>
</dbReference>
<dbReference type="InterPro" id="IPR029026">
    <property type="entry name" value="tRNA_m1G_MTases_N"/>
</dbReference>
<feature type="compositionally biased region" description="Basic and acidic residues" evidence="3">
    <location>
        <begin position="7"/>
        <end position="52"/>
    </location>
</feature>
<evidence type="ECO:0000313" key="6">
    <source>
        <dbReference type="Proteomes" id="UP000249557"/>
    </source>
</evidence>
<dbReference type="GO" id="GO:0005829">
    <property type="term" value="C:cytosol"/>
    <property type="evidence" value="ECO:0007669"/>
    <property type="project" value="TreeGrafter"/>
</dbReference>
<dbReference type="Proteomes" id="UP000249557">
    <property type="component" value="Unassembled WGS sequence"/>
</dbReference>
<dbReference type="InterPro" id="IPR013123">
    <property type="entry name" value="SpoU_subst-bd"/>
</dbReference>
<evidence type="ECO:0000256" key="1">
    <source>
        <dbReference type="ARBA" id="ARBA00022603"/>
    </source>
</evidence>
<dbReference type="SMART" id="SM00967">
    <property type="entry name" value="SpoU_sub_bind"/>
    <property type="match status" value="1"/>
</dbReference>
<reference evidence="5 6" key="1">
    <citation type="submission" date="2017-08" db="EMBL/GenBank/DDBJ databases">
        <title>Infants hospitalized years apart are colonized by the same room-sourced microbial strains.</title>
        <authorList>
            <person name="Brooks B."/>
            <person name="Olm M.R."/>
            <person name="Firek B.A."/>
            <person name="Baker R."/>
            <person name="Thomas B.C."/>
            <person name="Morowitz M.J."/>
            <person name="Banfield J.F."/>
        </authorList>
    </citation>
    <scope>NUCLEOTIDE SEQUENCE [LARGE SCALE GENOMIC DNA]</scope>
    <source>
        <strain evidence="5">S2_018_000_R2_104</strain>
    </source>
</reference>
<dbReference type="PANTHER" id="PTHR46429:SF1">
    <property type="entry name" value="23S RRNA (GUANOSINE-2'-O-)-METHYLTRANSFERASE RLMB"/>
    <property type="match status" value="1"/>
</dbReference>
<feature type="non-terminal residue" evidence="5">
    <location>
        <position position="1"/>
    </location>
</feature>
<dbReference type="GO" id="GO:0008173">
    <property type="term" value="F:RNA methyltransferase activity"/>
    <property type="evidence" value="ECO:0007669"/>
    <property type="project" value="InterPro"/>
</dbReference>
<dbReference type="PANTHER" id="PTHR46429">
    <property type="entry name" value="23S RRNA (GUANOSINE-2'-O-)-METHYLTRANSFERASE RLMB"/>
    <property type="match status" value="1"/>
</dbReference>
<name>A0A2W4ZS09_9BACT</name>
<dbReference type="Gene3D" id="3.40.1280.10">
    <property type="match status" value="1"/>
</dbReference>
<dbReference type="Pfam" id="PF08032">
    <property type="entry name" value="SpoU_sub_bind"/>
    <property type="match status" value="1"/>
</dbReference>
<keyword evidence="1 5" id="KW-0489">Methyltransferase</keyword>
<dbReference type="GO" id="GO:0032259">
    <property type="term" value="P:methylation"/>
    <property type="evidence" value="ECO:0007669"/>
    <property type="project" value="UniProtKB-KW"/>
</dbReference>
<proteinExistence type="predicted"/>
<evidence type="ECO:0000256" key="3">
    <source>
        <dbReference type="SAM" id="MobiDB-lite"/>
    </source>
</evidence>
<feature type="region of interest" description="Disordered" evidence="3">
    <location>
        <begin position="1"/>
        <end position="58"/>
    </location>
</feature>
<accession>A0A2W4ZS09</accession>
<gene>
    <name evidence="5" type="ORF">DI626_07690</name>
</gene>
<dbReference type="NCBIfam" id="TIGR00186">
    <property type="entry name" value="rRNA_methyl_3"/>
    <property type="match status" value="1"/>
</dbReference>
<dbReference type="CDD" id="cd18103">
    <property type="entry name" value="SpoU-like_RlmB"/>
    <property type="match status" value="1"/>
</dbReference>
<dbReference type="InterPro" id="IPR029064">
    <property type="entry name" value="Ribosomal_eL30-like_sf"/>
</dbReference>
<protein>
    <submittedName>
        <fullName evidence="5">23S rRNA (Guanosine(2251)-2'-O)-methyltransferase RlmB</fullName>
    </submittedName>
</protein>
<comment type="caution">
    <text evidence="5">The sequence shown here is derived from an EMBL/GenBank/DDBJ whole genome shotgun (WGS) entry which is preliminary data.</text>
</comment>
<dbReference type="AlphaFoldDB" id="A0A2W4ZS09"/>
<dbReference type="Pfam" id="PF00588">
    <property type="entry name" value="SpoU_methylase"/>
    <property type="match status" value="1"/>
</dbReference>
<keyword evidence="2 5" id="KW-0808">Transferase</keyword>
<feature type="domain" description="RNA 2-O ribose methyltransferase substrate binding" evidence="4">
    <location>
        <begin position="61"/>
        <end position="136"/>
    </location>
</feature>
<dbReference type="GO" id="GO:0006396">
    <property type="term" value="P:RNA processing"/>
    <property type="evidence" value="ECO:0007669"/>
    <property type="project" value="InterPro"/>
</dbReference>
<evidence type="ECO:0000313" key="5">
    <source>
        <dbReference type="EMBL" id="PZO85100.1"/>
    </source>
</evidence>
<evidence type="ECO:0000256" key="2">
    <source>
        <dbReference type="ARBA" id="ARBA00022679"/>
    </source>
</evidence>
<sequence length="296" mass="32340">GGGGKPRGKDGGENRGKRDSKPAHQSRDSRENRQNADRRPGGERRERPRDPAPKGPKFKADLFGFHAVREAWKNPARFVHALYITESALKEFEGDMETSAKRPEPTIVSKEDMDRIFSPGTVHQGIALSCQPRAEMSVMDIIIKGENKPKSVIVILDQVTDPHNIGAILRSACAFGADGVVMQNRHAPEMGGILAKTACGAVDHIPVAYETNLSRAIEKLKEHHYTVIGMDEHSPKSFNDLPSYERAVIVMGAEGPGMRRLIREHCDVLVTLPTKPPIASLNVSNAAAVALYALCS</sequence>
<organism evidence="5 6">
    <name type="scientific">Micavibrio aeruginosavorus</name>
    <dbReference type="NCBI Taxonomy" id="349221"/>
    <lineage>
        <taxon>Bacteria</taxon>
        <taxon>Pseudomonadati</taxon>
        <taxon>Bdellovibrionota</taxon>
        <taxon>Bdellovibrionia</taxon>
        <taxon>Bdellovibrionales</taxon>
        <taxon>Pseudobdellovibrionaceae</taxon>
        <taxon>Micavibrio</taxon>
    </lineage>
</organism>
<dbReference type="SUPFAM" id="SSF55315">
    <property type="entry name" value="L30e-like"/>
    <property type="match status" value="1"/>
</dbReference>
<dbReference type="SUPFAM" id="SSF75217">
    <property type="entry name" value="alpha/beta knot"/>
    <property type="match status" value="1"/>
</dbReference>
<evidence type="ECO:0000259" key="4">
    <source>
        <dbReference type="SMART" id="SM00967"/>
    </source>
</evidence>
<dbReference type="InterPro" id="IPR029028">
    <property type="entry name" value="Alpha/beta_knot_MTases"/>
</dbReference>
<dbReference type="InterPro" id="IPR004441">
    <property type="entry name" value="rRNA_MeTrfase_TrmH"/>
</dbReference>
<dbReference type="Gene3D" id="3.30.1330.30">
    <property type="match status" value="1"/>
</dbReference>